<keyword evidence="1" id="KW-1133">Transmembrane helix</keyword>
<organism evidence="2">
    <name type="scientific">uncultured Rubrobacteraceae bacterium</name>
    <dbReference type="NCBI Taxonomy" id="349277"/>
    <lineage>
        <taxon>Bacteria</taxon>
        <taxon>Bacillati</taxon>
        <taxon>Actinomycetota</taxon>
        <taxon>Rubrobacteria</taxon>
        <taxon>Rubrobacterales</taxon>
        <taxon>Rubrobacteraceae</taxon>
        <taxon>environmental samples</taxon>
    </lineage>
</organism>
<gene>
    <name evidence="2" type="ORF">AVDCRST_MAG58-1158</name>
</gene>
<evidence type="ECO:0008006" key="3">
    <source>
        <dbReference type="Google" id="ProtNLM"/>
    </source>
</evidence>
<dbReference type="EMBL" id="CADCVF010000031">
    <property type="protein sequence ID" value="CAA9454699.1"/>
    <property type="molecule type" value="Genomic_DNA"/>
</dbReference>
<feature type="transmembrane region" description="Helical" evidence="1">
    <location>
        <begin position="116"/>
        <end position="137"/>
    </location>
</feature>
<accession>A0A6J4QYM0</accession>
<sequence length="202" mass="21178">MRGRCTHPILPTMTGRPQALARAATNVLNPFIIFTALFGLVAFAEATASWAVLYLALELLAATALAGYVLLMRRRSRVEDFWISARAERLTPALVLLTAFVALLVVLALFDAPQDLTLLTLSMGLASATVAGITLLWKASAHCTVAGHAAAAGLLLLGPAGLIFLLALPLVVWSRVTPGAHTLPQALAGAVVGMVFAVLFLA</sequence>
<evidence type="ECO:0000256" key="1">
    <source>
        <dbReference type="SAM" id="Phobius"/>
    </source>
</evidence>
<feature type="transmembrane region" description="Helical" evidence="1">
    <location>
        <begin position="20"/>
        <end position="44"/>
    </location>
</feature>
<keyword evidence="1" id="KW-0812">Transmembrane</keyword>
<keyword evidence="1" id="KW-0472">Membrane</keyword>
<name>A0A6J4QYM0_9ACTN</name>
<reference evidence="2" key="1">
    <citation type="submission" date="2020-02" db="EMBL/GenBank/DDBJ databases">
        <authorList>
            <person name="Meier V. D."/>
        </authorList>
    </citation>
    <scope>NUCLEOTIDE SEQUENCE</scope>
    <source>
        <strain evidence="2">AVDCRST_MAG58</strain>
    </source>
</reference>
<feature type="transmembrane region" description="Helical" evidence="1">
    <location>
        <begin position="149"/>
        <end position="171"/>
    </location>
</feature>
<evidence type="ECO:0000313" key="2">
    <source>
        <dbReference type="EMBL" id="CAA9454699.1"/>
    </source>
</evidence>
<proteinExistence type="predicted"/>
<feature type="transmembrane region" description="Helical" evidence="1">
    <location>
        <begin position="50"/>
        <end position="71"/>
    </location>
</feature>
<feature type="transmembrane region" description="Helical" evidence="1">
    <location>
        <begin position="183"/>
        <end position="201"/>
    </location>
</feature>
<dbReference type="AlphaFoldDB" id="A0A6J4QYM0"/>
<protein>
    <recommendedName>
        <fullName evidence="3">Phosphatidic acid phosphatase type 2/haloperoxidase domain-containing protein</fullName>
    </recommendedName>
</protein>
<feature type="transmembrane region" description="Helical" evidence="1">
    <location>
        <begin position="92"/>
        <end position="110"/>
    </location>
</feature>